<evidence type="ECO:0000256" key="13">
    <source>
        <dbReference type="PROSITE-ProRule" id="PRU00803"/>
    </source>
</evidence>
<dbReference type="Gene3D" id="2.60.40.1530">
    <property type="entry name" value="ntegrin, alpha v. Chain A, domain 4"/>
    <property type="match status" value="1"/>
</dbReference>
<evidence type="ECO:0000313" key="18">
    <source>
        <dbReference type="Ensembl" id="ENSXETP00000062045"/>
    </source>
</evidence>
<feature type="signal peptide" evidence="14">
    <location>
        <begin position="1"/>
        <end position="24"/>
    </location>
</feature>
<dbReference type="SUPFAM" id="SSF69179">
    <property type="entry name" value="Integrin domains"/>
    <property type="match status" value="3"/>
</dbReference>
<reference evidence="18" key="1">
    <citation type="journal article" date="2010" name="Science">
        <title>The genome of the Western clawed frog Xenopus tropicalis.</title>
        <authorList>
            <person name="Hellsten U."/>
            <person name="Harland R.M."/>
            <person name="Gilchrist M.J."/>
            <person name="Hendrix D."/>
            <person name="Jurka J."/>
            <person name="Kapitonov V."/>
            <person name="Ovcharenko I."/>
            <person name="Putnam N.H."/>
            <person name="Shu S."/>
            <person name="Taher L."/>
            <person name="Blitz I.L."/>
            <person name="Blumberg B."/>
            <person name="Dichmann D.S."/>
            <person name="Dubchak I."/>
            <person name="Amaya E."/>
            <person name="Detter J.C."/>
            <person name="Fletcher R."/>
            <person name="Gerhard D.S."/>
            <person name="Goodstein D."/>
            <person name="Graves T."/>
            <person name="Grigoriev I.V."/>
            <person name="Grimwood J."/>
            <person name="Kawashima T."/>
            <person name="Lindquist E."/>
            <person name="Lucas S.M."/>
            <person name="Mead P.E."/>
            <person name="Mitros T."/>
            <person name="Ogino H."/>
            <person name="Ohta Y."/>
            <person name="Poliakov A.V."/>
            <person name="Pollet N."/>
            <person name="Robert J."/>
            <person name="Salamov A."/>
            <person name="Sater A.K."/>
            <person name="Schmutz J."/>
            <person name="Terry A."/>
            <person name="Vize P.D."/>
            <person name="Warren W.C."/>
            <person name="Wells D."/>
            <person name="Wills A."/>
            <person name="Wilson R.K."/>
            <person name="Zimmerman L.B."/>
            <person name="Zorn A.M."/>
            <person name="Grainger R."/>
            <person name="Grammer T."/>
            <person name="Khokha M.K."/>
            <person name="Richardson P.M."/>
            <person name="Rokhsar D.S."/>
        </authorList>
    </citation>
    <scope>NUCLEOTIDE SEQUENCE [LARGE SCALE GENOMIC DNA]</scope>
    <source>
        <strain evidence="18">Nigerian</strain>
    </source>
</reference>
<dbReference type="GO" id="GO:0008305">
    <property type="term" value="C:integrin complex"/>
    <property type="evidence" value="ECO:0007669"/>
    <property type="project" value="InterPro"/>
</dbReference>
<evidence type="ECO:0000259" key="15">
    <source>
        <dbReference type="Pfam" id="PF08441"/>
    </source>
</evidence>
<dbReference type="GO" id="GO:0007229">
    <property type="term" value="P:integrin-mediated signaling pathway"/>
    <property type="evidence" value="ECO:0007669"/>
    <property type="project" value="UniProtKB-KW"/>
</dbReference>
<dbReference type="FunCoup" id="A0A6I8PQK8">
    <property type="interactions" value="1075"/>
</dbReference>
<comment type="similarity">
    <text evidence="2 14">Belongs to the integrin alpha chain family.</text>
</comment>
<protein>
    <submittedName>
        <fullName evidence="18">Uncharacterized protein</fullName>
    </submittedName>
</protein>
<dbReference type="PANTHER" id="PTHR23220">
    <property type="entry name" value="INTEGRIN ALPHA"/>
    <property type="match status" value="1"/>
</dbReference>
<evidence type="ECO:0000256" key="12">
    <source>
        <dbReference type="ARBA" id="ARBA00023180"/>
    </source>
</evidence>
<dbReference type="InterPro" id="IPR013519">
    <property type="entry name" value="Int_alpha_beta-p"/>
</dbReference>
<dbReference type="SMART" id="SM00191">
    <property type="entry name" value="Int_alpha"/>
    <property type="match status" value="5"/>
</dbReference>
<dbReference type="InterPro" id="IPR013649">
    <property type="entry name" value="Integrin_alpha_Ig-like_1"/>
</dbReference>
<dbReference type="InterPro" id="IPR028994">
    <property type="entry name" value="Integrin_alpha_N"/>
</dbReference>
<dbReference type="InterPro" id="IPR048285">
    <property type="entry name" value="Integrin_alpha_Ig-like_2"/>
</dbReference>
<evidence type="ECO:0000256" key="5">
    <source>
        <dbReference type="ARBA" id="ARBA00022737"/>
    </source>
</evidence>
<keyword evidence="11 14" id="KW-0675">Receptor</keyword>
<keyword evidence="9 14" id="KW-0472">Membrane</keyword>
<keyword evidence="7 14" id="KW-1133">Transmembrane helix</keyword>
<dbReference type="SUPFAM" id="SSF69318">
    <property type="entry name" value="Integrin alpha N-terminal domain"/>
    <property type="match status" value="1"/>
</dbReference>
<evidence type="ECO:0000256" key="4">
    <source>
        <dbReference type="ARBA" id="ARBA00022729"/>
    </source>
</evidence>
<keyword evidence="4 14" id="KW-0732">Signal</keyword>
<dbReference type="Pfam" id="PF01839">
    <property type="entry name" value="FG-GAP"/>
    <property type="match status" value="2"/>
</dbReference>
<feature type="repeat" description="FG-GAP" evidence="13">
    <location>
        <begin position="29"/>
        <end position="94"/>
    </location>
</feature>
<feature type="chain" id="PRO_5030002428" evidence="14">
    <location>
        <begin position="25"/>
        <end position="1151"/>
    </location>
</feature>
<feature type="domain" description="Integrin alpha third immunoglobulin-like" evidence="17">
    <location>
        <begin position="847"/>
        <end position="1058"/>
    </location>
</feature>
<dbReference type="Pfam" id="PF08441">
    <property type="entry name" value="Integrin_A_Ig_1"/>
    <property type="match status" value="1"/>
</dbReference>
<dbReference type="InterPro" id="IPR018184">
    <property type="entry name" value="Integrin_alpha_C_CS"/>
</dbReference>
<reference evidence="18" key="2">
    <citation type="submission" date="2020-05" db="UniProtKB">
        <authorList>
            <consortium name="Ensembl"/>
        </authorList>
    </citation>
    <scope>IDENTIFICATION</scope>
</reference>
<dbReference type="PROSITE" id="PS51470">
    <property type="entry name" value="FG_GAP"/>
    <property type="match status" value="4"/>
</dbReference>
<dbReference type="Gene3D" id="2.60.40.1460">
    <property type="entry name" value="Integrin domains. Chain A, domain 2"/>
    <property type="match status" value="1"/>
</dbReference>
<evidence type="ECO:0000256" key="9">
    <source>
        <dbReference type="ARBA" id="ARBA00023136"/>
    </source>
</evidence>
<evidence type="ECO:0000256" key="10">
    <source>
        <dbReference type="ARBA" id="ARBA00023157"/>
    </source>
</evidence>
<dbReference type="FunFam" id="1.20.5.930:FF:000001">
    <property type="entry name" value="Integrin subunit alpha V"/>
    <property type="match status" value="1"/>
</dbReference>
<dbReference type="Pfam" id="PF20806">
    <property type="entry name" value="Integrin_A_Ig_3"/>
    <property type="match status" value="1"/>
</dbReference>
<name>A0A6I8PQK8_XENTR</name>
<dbReference type="PROSITE" id="PS00242">
    <property type="entry name" value="INTEGRIN_ALPHA"/>
    <property type="match status" value="1"/>
</dbReference>
<dbReference type="Pfam" id="PF20805">
    <property type="entry name" value="Integrin_A_Ig_2"/>
    <property type="match status" value="1"/>
</dbReference>
<dbReference type="Ensembl" id="ENSXETT00000065773">
    <property type="protein sequence ID" value="ENSXETP00000062045"/>
    <property type="gene ID" value="ENSXETG00000034098"/>
</dbReference>
<evidence type="ECO:0000256" key="6">
    <source>
        <dbReference type="ARBA" id="ARBA00022889"/>
    </source>
</evidence>
<dbReference type="AlphaFoldDB" id="A0A6I8PQK8"/>
<dbReference type="PRINTS" id="PR01185">
    <property type="entry name" value="INTEGRINA"/>
</dbReference>
<feature type="domain" description="Integrin alpha second immunoglobulin-like" evidence="16">
    <location>
        <begin position="672"/>
        <end position="841"/>
    </location>
</feature>
<keyword evidence="5" id="KW-0677">Repeat</keyword>
<evidence type="ECO:0000256" key="8">
    <source>
        <dbReference type="ARBA" id="ARBA00023037"/>
    </source>
</evidence>
<feature type="repeat" description="FG-GAP" evidence="13">
    <location>
        <begin position="403"/>
        <end position="458"/>
    </location>
</feature>
<dbReference type="PANTHER" id="PTHR23220:SF90">
    <property type="entry name" value="INTEGRIN ALPHA-7"/>
    <property type="match status" value="1"/>
</dbReference>
<dbReference type="InterPro" id="IPR032695">
    <property type="entry name" value="Integrin_dom_sf"/>
</dbReference>
<organism evidence="18">
    <name type="scientific">Xenopus tropicalis</name>
    <name type="common">Western clawed frog</name>
    <name type="synonym">Silurana tropicalis</name>
    <dbReference type="NCBI Taxonomy" id="8364"/>
    <lineage>
        <taxon>Eukaryota</taxon>
        <taxon>Metazoa</taxon>
        <taxon>Chordata</taxon>
        <taxon>Craniata</taxon>
        <taxon>Vertebrata</taxon>
        <taxon>Euteleostomi</taxon>
        <taxon>Amphibia</taxon>
        <taxon>Batrachia</taxon>
        <taxon>Anura</taxon>
        <taxon>Pipoidea</taxon>
        <taxon>Pipidae</taxon>
        <taxon>Xenopodinae</taxon>
        <taxon>Xenopus</taxon>
        <taxon>Silurana</taxon>
    </lineage>
</organism>
<keyword evidence="8 14" id="KW-0401">Integrin</keyword>
<keyword evidence="6 14" id="KW-0130">Cell adhesion</keyword>
<dbReference type="InterPro" id="IPR048286">
    <property type="entry name" value="Integrin_alpha_Ig-like_3"/>
</dbReference>
<sequence>MPAELGAPLCFSCLLLLAVLRIHAFNLDVTNTLTKDGEKDSLFGFSVALHRQLNPDPVSWLLVGAPQASALPNQNANRTGGLYGCPLTTEPKDCIRLDIDHAADTSQESKENQWLGVTVKSQGPGGKIVTCAHLYESRQRVNQLSETRDVIGRCFVLSEDLTISDDLDGGEWKFCEGRTLGHEMFGFCQQGISAGFTTDNHYIMFGAPGTYNWKGELRVELFNQSALALGTYDDGPYEVAGEKSQKPEMIPVPHHSYFGLLFVTNIDSSDPDQLVYKTLEPREKGTRLGHDVALNSYLGFSVDSGWGVTGRNTLSFVSGAPRANHTGAVVILRRDNGSQLIPEVTLWGETLASSFGYSVAIEDLNNDGWMDLLVGAPNFFSRKDEIGGAVYVYMNQAGKLDKSPPLRLNGSEGSMFGIAIGSLGDINQDGFKDVAIGAPFDGNGKVYIHHGSPKGLVTKPAQILDGISVGIKTFGYSLSGGLDIDGNSYPDLLVGSLSDTVVLFRSRTVIHVLKEITFTPQNIDLENQNCKHGTGICVELRACFSYSAVPASYNPQITLKCVFEAEADRRLQGKSSRVIFLKRHSSDSESQHTSTVELHKQSASHCTTAKFQLQEDIKDKLRPIPVTLTYNIHDAHLRGHSSGDLLPPLMPVLSDVERNVYTTEVNFLKEGCGEDKICQSNLQLSYTFCSRVGNTNQFVPLPVENEVPVFSLTDQKDLAIKITVTNLPSDPENAMLDGDDAHEAQLSAVFPDTLSYSGVRQATDSSGASPDKEIVCISNVNASEATCELGNPMKRNAEITFYLIVSTPGITIETTDLEVKLELATISEQPNLPKVQARAKVILELPLSVSGVATPNRLYYSGEVKGESAMRTEEDAGSPIDIEVTVSSIGKSLRTLGSAFLNLMWPHEMMNGKWLLYPMAIQLKEKEQSNRSMECTPMKAINPLKLNTVARAASTVQTDHTPSSASRWSLTYPEKKKDIILDCSRGTARCVVFQCPLYSFDQQVVLKVHGRLWNSSLLEEYPSVSSLELVVRANITVKSSIKNLVLRDATTQINVMLYSDYGVAALGGIPWWIILIAVLAGILLLALLVFILWKCGFFKRKRLQEEKLPQHHAVKIPREERPMVREEKTGTIKKKDWVTNWSEDGTVQNSS</sequence>
<dbReference type="GeneTree" id="ENSGT00940000159891"/>
<evidence type="ECO:0000256" key="1">
    <source>
        <dbReference type="ARBA" id="ARBA00004479"/>
    </source>
</evidence>
<dbReference type="Gene3D" id="2.60.40.1510">
    <property type="entry name" value="ntegrin, alpha v. Chain A, domain 3"/>
    <property type="match status" value="1"/>
</dbReference>
<keyword evidence="10" id="KW-1015">Disulfide bond</keyword>
<dbReference type="GO" id="GO:0007155">
    <property type="term" value="P:cell adhesion"/>
    <property type="evidence" value="ECO:0007669"/>
    <property type="project" value="UniProtKB-KW"/>
</dbReference>
<keyword evidence="3 14" id="KW-0812">Transmembrane</keyword>
<dbReference type="InterPro" id="IPR013517">
    <property type="entry name" value="FG-GAP"/>
</dbReference>
<evidence type="ECO:0000256" key="3">
    <source>
        <dbReference type="ARBA" id="ARBA00022692"/>
    </source>
</evidence>
<keyword evidence="12" id="KW-0325">Glycoprotein</keyword>
<evidence type="ECO:0000256" key="14">
    <source>
        <dbReference type="RuleBase" id="RU003762"/>
    </source>
</evidence>
<dbReference type="InterPro" id="IPR000413">
    <property type="entry name" value="Integrin_alpha"/>
</dbReference>
<feature type="repeat" description="FG-GAP" evidence="13">
    <location>
        <begin position="462"/>
        <end position="521"/>
    </location>
</feature>
<evidence type="ECO:0000256" key="11">
    <source>
        <dbReference type="ARBA" id="ARBA00023170"/>
    </source>
</evidence>
<evidence type="ECO:0000259" key="16">
    <source>
        <dbReference type="Pfam" id="PF20805"/>
    </source>
</evidence>
<evidence type="ECO:0000259" key="17">
    <source>
        <dbReference type="Pfam" id="PF20806"/>
    </source>
</evidence>
<evidence type="ECO:0000256" key="7">
    <source>
        <dbReference type="ARBA" id="ARBA00022989"/>
    </source>
</evidence>
<dbReference type="Bgee" id="ENSXETG00000034098">
    <property type="expression patterns" value="Expressed in heart and 8 other cell types or tissues"/>
</dbReference>
<accession>A0A6I8PQK8</accession>
<feature type="repeat" description="FG-GAP" evidence="13">
    <location>
        <begin position="341"/>
        <end position="402"/>
    </location>
</feature>
<feature type="transmembrane region" description="Helical" evidence="14">
    <location>
        <begin position="1069"/>
        <end position="1093"/>
    </location>
</feature>
<feature type="domain" description="Integrin alpha first immunoglubulin-like" evidence="15">
    <location>
        <begin position="506"/>
        <end position="670"/>
    </location>
</feature>
<dbReference type="InParanoid" id="A0A6I8PQK8"/>
<dbReference type="Gene3D" id="2.130.10.130">
    <property type="entry name" value="Integrin alpha, N-terminal"/>
    <property type="match status" value="1"/>
</dbReference>
<comment type="subcellular location">
    <subcellularLocation>
        <location evidence="1 14">Membrane</location>
        <topology evidence="1 14">Single-pass type I membrane protein</topology>
    </subcellularLocation>
</comment>
<proteinExistence type="inferred from homology"/>
<dbReference type="Gene3D" id="1.20.5.930">
    <property type="entry name" value="Bicelle-embedded integrin alpha(iib) transmembrane segment"/>
    <property type="match status" value="1"/>
</dbReference>
<evidence type="ECO:0000256" key="2">
    <source>
        <dbReference type="ARBA" id="ARBA00008054"/>
    </source>
</evidence>